<dbReference type="HOGENOM" id="CLU_3239452_0_0_6"/>
<evidence type="ECO:0000313" key="2">
    <source>
        <dbReference type="Proteomes" id="UP000003936"/>
    </source>
</evidence>
<proteinExistence type="predicted"/>
<accession>J3Z4D2</accession>
<reference evidence="1 2" key="1">
    <citation type="journal article" date="2012" name="Mol. Biol. Evol.">
        <title>Genome reduction and co-evolution between the primary and secondary bacterial symbionts of psyllids.</title>
        <authorList>
            <person name="Sloan D.B."/>
            <person name="Moran N.A."/>
        </authorList>
    </citation>
    <scope>NUCLEOTIDE SEQUENCE [LARGE SCALE GENOMIC DNA]</scope>
    <source>
        <strain evidence="1">Ceuc_S</strain>
    </source>
</reference>
<dbReference type="KEGG" id="sect:A359_07800"/>
<protein>
    <submittedName>
        <fullName evidence="1">Uncharacterized protein</fullName>
    </submittedName>
</protein>
<organism evidence="1 2">
    <name type="scientific">secondary endosymbiont of Ctenarytaina eucalypti</name>
    <dbReference type="NCBI Taxonomy" id="1199245"/>
    <lineage>
        <taxon>Bacteria</taxon>
        <taxon>Pseudomonadati</taxon>
        <taxon>Pseudomonadota</taxon>
        <taxon>Gammaproteobacteria</taxon>
        <taxon>Enterobacterales</taxon>
        <taxon>Enterobacteriaceae</taxon>
        <taxon>aphid secondary symbionts</taxon>
    </lineage>
</organism>
<evidence type="ECO:0000313" key="1">
    <source>
        <dbReference type="EMBL" id="AFP85149.1"/>
    </source>
</evidence>
<dbReference type="AlphaFoldDB" id="J3Z4D2"/>
<name>J3Z4D2_9ENTR</name>
<dbReference type="STRING" id="1199245.A359_07800"/>
<gene>
    <name evidence="1" type="ORF">A359_07800</name>
</gene>
<keyword evidence="2" id="KW-1185">Reference proteome</keyword>
<dbReference type="EMBL" id="CP003546">
    <property type="protein sequence ID" value="AFP85149.1"/>
    <property type="molecule type" value="Genomic_DNA"/>
</dbReference>
<sequence length="43" mass="5303">MIRFVFFKHQNFSAYETNFKLHSYVYIMRMSNIRTRGIAINEQ</sequence>
<dbReference type="Proteomes" id="UP000003936">
    <property type="component" value="Chromosome"/>
</dbReference>